<dbReference type="Gene3D" id="1.10.510.10">
    <property type="entry name" value="Transferase(Phosphotransferase) domain 1"/>
    <property type="match status" value="1"/>
</dbReference>
<dbReference type="GO" id="GO:0005524">
    <property type="term" value="F:ATP binding"/>
    <property type="evidence" value="ECO:0007669"/>
    <property type="project" value="InterPro"/>
</dbReference>
<dbReference type="EMBL" id="OOIL02005040">
    <property type="protein sequence ID" value="VFQ93797.1"/>
    <property type="molecule type" value="Genomic_DNA"/>
</dbReference>
<dbReference type="InterPro" id="IPR011009">
    <property type="entry name" value="Kinase-like_dom_sf"/>
</dbReference>
<comment type="similarity">
    <text evidence="1">Belongs to the protein kinase superfamily. STE Ser/Thr protein kinase family. STE20 subfamily.</text>
</comment>
<dbReference type="SUPFAM" id="SSF56112">
    <property type="entry name" value="Protein kinase-like (PK-like)"/>
    <property type="match status" value="1"/>
</dbReference>
<dbReference type="Pfam" id="PF00069">
    <property type="entry name" value="Pkinase"/>
    <property type="match status" value="1"/>
</dbReference>
<dbReference type="GO" id="GO:0043539">
    <property type="term" value="F:protein serine/threonine kinase activator activity"/>
    <property type="evidence" value="ECO:0007669"/>
    <property type="project" value="InterPro"/>
</dbReference>
<protein>
    <recommendedName>
        <fullName evidence="2">Protein kinase domain-containing protein</fullName>
    </recommendedName>
</protein>
<feature type="domain" description="Protein kinase" evidence="2">
    <location>
        <begin position="1"/>
        <end position="277"/>
    </location>
</feature>
<evidence type="ECO:0000313" key="4">
    <source>
        <dbReference type="Proteomes" id="UP000595140"/>
    </source>
</evidence>
<evidence type="ECO:0000313" key="3">
    <source>
        <dbReference type="EMBL" id="VFQ93797.1"/>
    </source>
</evidence>
<dbReference type="PROSITE" id="PS50011">
    <property type="entry name" value="PROTEIN_KINASE_DOM"/>
    <property type="match status" value="1"/>
</dbReference>
<reference evidence="3 4" key="1">
    <citation type="submission" date="2018-04" db="EMBL/GenBank/DDBJ databases">
        <authorList>
            <person name="Vogel A."/>
        </authorList>
    </citation>
    <scope>NUCLEOTIDE SEQUENCE [LARGE SCALE GENOMIC DNA]</scope>
</reference>
<dbReference type="InterPro" id="IPR000719">
    <property type="entry name" value="Prot_kinase_dom"/>
</dbReference>
<name>A0A484MZA8_9ASTE</name>
<organism evidence="3 4">
    <name type="scientific">Cuscuta campestris</name>
    <dbReference type="NCBI Taxonomy" id="132261"/>
    <lineage>
        <taxon>Eukaryota</taxon>
        <taxon>Viridiplantae</taxon>
        <taxon>Streptophyta</taxon>
        <taxon>Embryophyta</taxon>
        <taxon>Tracheophyta</taxon>
        <taxon>Spermatophyta</taxon>
        <taxon>Magnoliopsida</taxon>
        <taxon>eudicotyledons</taxon>
        <taxon>Gunneridae</taxon>
        <taxon>Pentapetalae</taxon>
        <taxon>asterids</taxon>
        <taxon>lamiids</taxon>
        <taxon>Solanales</taxon>
        <taxon>Convolvulaceae</taxon>
        <taxon>Cuscuteae</taxon>
        <taxon>Cuscuta</taxon>
        <taxon>Cuscuta subgen. Grammica</taxon>
        <taxon>Cuscuta sect. Cleistogrammica</taxon>
    </lineage>
</organism>
<evidence type="ECO:0000256" key="1">
    <source>
        <dbReference type="ARBA" id="ARBA00008874"/>
    </source>
</evidence>
<proteinExistence type="inferred from homology"/>
<dbReference type="Proteomes" id="UP000595140">
    <property type="component" value="Unassembled WGS sequence"/>
</dbReference>
<dbReference type="GO" id="GO:0004672">
    <property type="term" value="F:protein kinase activity"/>
    <property type="evidence" value="ECO:0007669"/>
    <property type="project" value="InterPro"/>
</dbReference>
<evidence type="ECO:0000259" key="2">
    <source>
        <dbReference type="PROSITE" id="PS50011"/>
    </source>
</evidence>
<dbReference type="SMART" id="SM00220">
    <property type="entry name" value="S_TKc"/>
    <property type="match status" value="1"/>
</dbReference>
<dbReference type="AlphaFoldDB" id="A0A484MZA8"/>
<sequence>MGKQGFFAPREDAYTPLQVIRATRGAVMAKSCVKPFEYPVQILVTAGGNELERAAAELASVCLHRNILGVHVSFRPDSNKNQRWTAMPSVSRVPLKSLLAASPSPLPESGVGLILRETLEGLEWLHRVGGEAHGGICADNVYMDAEQFWMPKLGFPELMCRKKKTTAECWAAPERVHGKAADVWAFGLFALELVYGGEIPASTYAGLRKLLEDNFVGPKTTWFPTSWNRLLLFKNKKNKKGMVRISESLGYLIRDCLREDPRERPSSTQLLQEHPYFVGGSINGGSRKEVKEALANQFKKAEGRARY</sequence>
<accession>A0A484MZA8</accession>
<dbReference type="PANTHER" id="PTHR48014">
    <property type="entry name" value="SERINE/THREONINE-PROTEIN KINASE FRAY2"/>
    <property type="match status" value="1"/>
</dbReference>
<dbReference type="OrthoDB" id="840771at2759"/>
<dbReference type="PANTHER" id="PTHR48014:SF7">
    <property type="entry name" value="SERINE_THREONINE-PROTEIN KINASE BLUS1"/>
    <property type="match status" value="1"/>
</dbReference>
<keyword evidence="4" id="KW-1185">Reference proteome</keyword>
<gene>
    <name evidence="3" type="ORF">CCAM_LOCUS35573</name>
</gene>
<dbReference type="InterPro" id="IPR047173">
    <property type="entry name" value="STRAD_A/B-like"/>
</dbReference>